<dbReference type="Gene3D" id="3.40.50.300">
    <property type="entry name" value="P-loop containing nucleotide triphosphate hydrolases"/>
    <property type="match status" value="1"/>
</dbReference>
<dbReference type="OrthoDB" id="9802264at2"/>
<dbReference type="SUPFAM" id="SSF52540">
    <property type="entry name" value="P-loop containing nucleoside triphosphate hydrolases"/>
    <property type="match status" value="1"/>
</dbReference>
<organism evidence="4 5">
    <name type="scientific">Pararhodospirillum oryzae</name>
    <dbReference type="NCBI Taxonomy" id="478448"/>
    <lineage>
        <taxon>Bacteria</taxon>
        <taxon>Pseudomonadati</taxon>
        <taxon>Pseudomonadota</taxon>
        <taxon>Alphaproteobacteria</taxon>
        <taxon>Rhodospirillales</taxon>
        <taxon>Rhodospirillaceae</taxon>
        <taxon>Pararhodospirillum</taxon>
    </lineage>
</organism>
<evidence type="ECO:0000256" key="2">
    <source>
        <dbReference type="ARBA" id="ARBA00022840"/>
    </source>
</evidence>
<evidence type="ECO:0000256" key="1">
    <source>
        <dbReference type="ARBA" id="ARBA00022741"/>
    </source>
</evidence>
<dbReference type="PROSITE" id="PS50893">
    <property type="entry name" value="ABC_TRANSPORTER_2"/>
    <property type="match status" value="1"/>
</dbReference>
<dbReference type="InterPro" id="IPR027417">
    <property type="entry name" value="P-loop_NTPase"/>
</dbReference>
<dbReference type="RefSeq" id="WP_147163393.1">
    <property type="nucleotide sequence ID" value="NZ_BJZO01000034.1"/>
</dbReference>
<gene>
    <name evidence="4" type="ORF">ROR02_14850</name>
</gene>
<dbReference type="Pfam" id="PF00005">
    <property type="entry name" value="ABC_tran"/>
    <property type="match status" value="1"/>
</dbReference>
<accession>A0A512H7E4</accession>
<comment type="caution">
    <text evidence="4">The sequence shown here is derived from an EMBL/GenBank/DDBJ whole genome shotgun (WGS) entry which is preliminary data.</text>
</comment>
<keyword evidence="2" id="KW-0067">ATP-binding</keyword>
<evidence type="ECO:0000259" key="3">
    <source>
        <dbReference type="PROSITE" id="PS50893"/>
    </source>
</evidence>
<dbReference type="AlphaFoldDB" id="A0A512H7E4"/>
<evidence type="ECO:0000313" key="4">
    <source>
        <dbReference type="EMBL" id="GEO81354.1"/>
    </source>
</evidence>
<dbReference type="InterPro" id="IPR015854">
    <property type="entry name" value="ABC_transpr_LolD-like"/>
</dbReference>
<keyword evidence="5" id="KW-1185">Reference proteome</keyword>
<dbReference type="GO" id="GO:0005524">
    <property type="term" value="F:ATP binding"/>
    <property type="evidence" value="ECO:0007669"/>
    <property type="project" value="UniProtKB-KW"/>
</dbReference>
<dbReference type="GO" id="GO:0005886">
    <property type="term" value="C:plasma membrane"/>
    <property type="evidence" value="ECO:0007669"/>
    <property type="project" value="TreeGrafter"/>
</dbReference>
<reference evidence="4 5" key="1">
    <citation type="submission" date="2019-07" db="EMBL/GenBank/DDBJ databases">
        <title>Whole genome shotgun sequence of Rhodospirillum oryzae NBRC 107573.</title>
        <authorList>
            <person name="Hosoyama A."/>
            <person name="Uohara A."/>
            <person name="Ohji S."/>
            <person name="Ichikawa N."/>
        </authorList>
    </citation>
    <scope>NUCLEOTIDE SEQUENCE [LARGE SCALE GENOMIC DNA]</scope>
    <source>
        <strain evidence="4 5">NBRC 107573</strain>
    </source>
</reference>
<dbReference type="InterPro" id="IPR003593">
    <property type="entry name" value="AAA+_ATPase"/>
</dbReference>
<sequence>MPALSIHNLEVRYPGLDQPALALEAFDVAAGQALVVTGPSGAGKTTFLNAVTGLDGRGKGVVAWDGVNLIGLSETARDAWRARHVGLVMQNFHLFPGLSVLENVLLPQRLAHRRLPAGLRADALALLDRVGLERPHQRAGTLSRGQMQRTAVARALLRRPGIVVADEPTASLDPDAGKAVADLLIDLSTPLGATLIVASHDPVFLARLPRVVTIRAGRVGSA</sequence>
<keyword evidence="1" id="KW-0547">Nucleotide-binding</keyword>
<proteinExistence type="predicted"/>
<dbReference type="InterPro" id="IPR003439">
    <property type="entry name" value="ABC_transporter-like_ATP-bd"/>
</dbReference>
<dbReference type="Proteomes" id="UP000321567">
    <property type="component" value="Unassembled WGS sequence"/>
</dbReference>
<dbReference type="GO" id="GO:0022857">
    <property type="term" value="F:transmembrane transporter activity"/>
    <property type="evidence" value="ECO:0007669"/>
    <property type="project" value="TreeGrafter"/>
</dbReference>
<name>A0A512H7E4_9PROT</name>
<dbReference type="SMART" id="SM00382">
    <property type="entry name" value="AAA"/>
    <property type="match status" value="1"/>
</dbReference>
<dbReference type="GO" id="GO:0016887">
    <property type="term" value="F:ATP hydrolysis activity"/>
    <property type="evidence" value="ECO:0007669"/>
    <property type="project" value="InterPro"/>
</dbReference>
<feature type="domain" description="ABC transporter" evidence="3">
    <location>
        <begin position="6"/>
        <end position="222"/>
    </location>
</feature>
<evidence type="ECO:0000313" key="5">
    <source>
        <dbReference type="Proteomes" id="UP000321567"/>
    </source>
</evidence>
<dbReference type="EMBL" id="BJZO01000034">
    <property type="protein sequence ID" value="GEO81354.1"/>
    <property type="molecule type" value="Genomic_DNA"/>
</dbReference>
<dbReference type="PANTHER" id="PTHR24220">
    <property type="entry name" value="IMPORT ATP-BINDING PROTEIN"/>
    <property type="match status" value="1"/>
</dbReference>
<protein>
    <submittedName>
        <fullName evidence="4">ABC transporter</fullName>
    </submittedName>
</protein>